<protein>
    <submittedName>
        <fullName evidence="9">D-methionine transport system permease protein</fullName>
    </submittedName>
</protein>
<comment type="subcellular location">
    <subcellularLocation>
        <location evidence="1 7">Cell membrane</location>
        <topology evidence="1 7">Multi-pass membrane protein</topology>
    </subcellularLocation>
</comment>
<name>B1VA53_PHYAS</name>
<dbReference type="KEGG" id="pal:PA0492"/>
<evidence type="ECO:0000256" key="1">
    <source>
        <dbReference type="ARBA" id="ARBA00004651"/>
    </source>
</evidence>
<evidence type="ECO:0000313" key="9">
    <source>
        <dbReference type="EMBL" id="CAM11826.1"/>
    </source>
</evidence>
<evidence type="ECO:0000256" key="7">
    <source>
        <dbReference type="RuleBase" id="RU363032"/>
    </source>
</evidence>
<feature type="transmembrane region" description="Helical" evidence="7">
    <location>
        <begin position="32"/>
        <end position="52"/>
    </location>
</feature>
<dbReference type="eggNOG" id="COG2011">
    <property type="taxonomic scope" value="Bacteria"/>
</dbReference>
<dbReference type="AlphaFoldDB" id="B1VA53"/>
<accession>B1VA53</accession>
<evidence type="ECO:0000313" key="10">
    <source>
        <dbReference type="Proteomes" id="UP000008323"/>
    </source>
</evidence>
<evidence type="ECO:0000256" key="2">
    <source>
        <dbReference type="ARBA" id="ARBA00022448"/>
    </source>
</evidence>
<dbReference type="CDD" id="cd06261">
    <property type="entry name" value="TM_PBP2"/>
    <property type="match status" value="1"/>
</dbReference>
<feature type="domain" description="ABC transmembrane type-1" evidence="8">
    <location>
        <begin position="25"/>
        <end position="227"/>
    </location>
</feature>
<evidence type="ECO:0000256" key="5">
    <source>
        <dbReference type="ARBA" id="ARBA00022989"/>
    </source>
</evidence>
<organism evidence="9 10">
    <name type="scientific">Phytoplasma australiense</name>
    <dbReference type="NCBI Taxonomy" id="59748"/>
    <lineage>
        <taxon>Bacteria</taxon>
        <taxon>Bacillati</taxon>
        <taxon>Mycoplasmatota</taxon>
        <taxon>Mollicutes</taxon>
        <taxon>Acholeplasmatales</taxon>
        <taxon>Acholeplasmataceae</taxon>
        <taxon>Candidatus Phytoplasma</taxon>
        <taxon>16SrXII (Stolbur group)</taxon>
    </lineage>
</organism>
<keyword evidence="6 7" id="KW-0472">Membrane</keyword>
<evidence type="ECO:0000256" key="3">
    <source>
        <dbReference type="ARBA" id="ARBA00022475"/>
    </source>
</evidence>
<dbReference type="Proteomes" id="UP000008323">
    <property type="component" value="Chromosome"/>
</dbReference>
<comment type="similarity">
    <text evidence="7">Belongs to the binding-protein-dependent transport system permease family.</text>
</comment>
<gene>
    <name evidence="9" type="primary">metl</name>
    <name evidence="9" type="ordered locus">PA0492</name>
</gene>
<proteinExistence type="inferred from homology"/>
<feature type="transmembrane region" description="Helical" evidence="7">
    <location>
        <begin position="156"/>
        <end position="177"/>
    </location>
</feature>
<dbReference type="Gene3D" id="1.10.3720.10">
    <property type="entry name" value="MetI-like"/>
    <property type="match status" value="1"/>
</dbReference>
<keyword evidence="3" id="KW-1003">Cell membrane</keyword>
<dbReference type="PANTHER" id="PTHR30450:SF1">
    <property type="entry name" value="D-METHIONINE TRANSPORT SYSTEM PERMEASE PROTEIN METI-RELATED"/>
    <property type="match status" value="1"/>
</dbReference>
<keyword evidence="2 7" id="KW-0813">Transport</keyword>
<sequence length="237" mass="27349">MMFLKTLWNVIVYNEFGKYLFINAFLETIKMAFLSSLIAFFFGLFLGVYLYLLKIKNHHKRYWICNTLMNFLIATPFLLLIFLFIKFILYPFFHLSYGFWVGFISLLLILTPLFARHCEQVFLTVNPEIYQTSYSLGANDWQFVKCFLLKEARSDLILRAVSLFSTSLAYSSVLGIVGHEGIGEIAISRGYNGDSYLLESHGFNSLNLIIVCALVMFLLTQIVQLIGSFVANKLNKR</sequence>
<dbReference type="InterPro" id="IPR000515">
    <property type="entry name" value="MetI-like"/>
</dbReference>
<evidence type="ECO:0000256" key="4">
    <source>
        <dbReference type="ARBA" id="ARBA00022692"/>
    </source>
</evidence>
<keyword evidence="4 7" id="KW-0812">Transmembrane</keyword>
<evidence type="ECO:0000259" key="8">
    <source>
        <dbReference type="PROSITE" id="PS50928"/>
    </source>
</evidence>
<dbReference type="PANTHER" id="PTHR30450">
    <property type="entry name" value="ABC TRANSPORTER PERMEASE"/>
    <property type="match status" value="1"/>
</dbReference>
<dbReference type="GO" id="GO:0005886">
    <property type="term" value="C:plasma membrane"/>
    <property type="evidence" value="ECO:0007669"/>
    <property type="project" value="UniProtKB-SubCell"/>
</dbReference>
<dbReference type="Pfam" id="PF00528">
    <property type="entry name" value="BPD_transp_1"/>
    <property type="match status" value="1"/>
</dbReference>
<reference evidence="9 10" key="1">
    <citation type="journal article" date="2008" name="J. Bacteriol.">
        <title>Comparative genome analysis of 'Candidatus Phytoplasma australiense' (subgroup tuf-Australia I; rp-A) and 'Ca. Phytoplasma asteris' strains OY-M and AY-WB.</title>
        <authorList>
            <person name="Tran-Nguyen L.T."/>
            <person name="Kube M."/>
            <person name="Schneider B."/>
            <person name="Reinhardt R."/>
            <person name="Gibb K.S."/>
        </authorList>
    </citation>
    <scope>NUCLEOTIDE SEQUENCE [LARGE SCALE GENOMIC DNA]</scope>
</reference>
<feature type="transmembrane region" description="Helical" evidence="7">
    <location>
        <begin position="97"/>
        <end position="115"/>
    </location>
</feature>
<feature type="transmembrane region" description="Helical" evidence="7">
    <location>
        <begin position="206"/>
        <end position="231"/>
    </location>
</feature>
<dbReference type="SUPFAM" id="SSF161098">
    <property type="entry name" value="MetI-like"/>
    <property type="match status" value="1"/>
</dbReference>
<dbReference type="PROSITE" id="PS50928">
    <property type="entry name" value="ABC_TM1"/>
    <property type="match status" value="1"/>
</dbReference>
<evidence type="ECO:0000256" key="6">
    <source>
        <dbReference type="ARBA" id="ARBA00023136"/>
    </source>
</evidence>
<dbReference type="GO" id="GO:0048473">
    <property type="term" value="P:D-methionine transmembrane transport"/>
    <property type="evidence" value="ECO:0007669"/>
    <property type="project" value="TreeGrafter"/>
</dbReference>
<dbReference type="InterPro" id="IPR051322">
    <property type="entry name" value="AA_ABC_Transporter_Permease"/>
</dbReference>
<keyword evidence="5 7" id="KW-1133">Transmembrane helix</keyword>
<feature type="transmembrane region" description="Helical" evidence="7">
    <location>
        <begin position="64"/>
        <end position="85"/>
    </location>
</feature>
<dbReference type="STRING" id="59748.PA0492"/>
<dbReference type="InterPro" id="IPR035906">
    <property type="entry name" value="MetI-like_sf"/>
</dbReference>
<dbReference type="EMBL" id="AM422018">
    <property type="protein sequence ID" value="CAM11826.1"/>
    <property type="molecule type" value="Genomic_DNA"/>
</dbReference>